<dbReference type="Proteomes" id="UP000692954">
    <property type="component" value="Unassembled WGS sequence"/>
</dbReference>
<dbReference type="InterPro" id="IPR008271">
    <property type="entry name" value="Ser/Thr_kinase_AS"/>
</dbReference>
<dbReference type="GO" id="GO:0005634">
    <property type="term" value="C:nucleus"/>
    <property type="evidence" value="ECO:0007669"/>
    <property type="project" value="TreeGrafter"/>
</dbReference>
<dbReference type="CDD" id="cd14014">
    <property type="entry name" value="STKc_PknB_like"/>
    <property type="match status" value="1"/>
</dbReference>
<comment type="caution">
    <text evidence="6">The sequence shown here is derived from an EMBL/GenBank/DDBJ whole genome shotgun (WGS) entry which is preliminary data.</text>
</comment>
<dbReference type="InterPro" id="IPR017441">
    <property type="entry name" value="Protein_kinase_ATP_BS"/>
</dbReference>
<keyword evidence="7" id="KW-1185">Reference proteome</keyword>
<dbReference type="PANTHER" id="PTHR44167">
    <property type="entry name" value="OVARIAN-SPECIFIC SERINE/THREONINE-PROTEIN KINASE LOK-RELATED"/>
    <property type="match status" value="1"/>
</dbReference>
<keyword evidence="1 3" id="KW-0547">Nucleotide-binding</keyword>
<dbReference type="AlphaFoldDB" id="A0A8S1QYV0"/>
<protein>
    <recommendedName>
        <fullName evidence="5">Protein kinase domain-containing protein</fullName>
    </recommendedName>
</protein>
<dbReference type="GO" id="GO:0005737">
    <property type="term" value="C:cytoplasm"/>
    <property type="evidence" value="ECO:0007669"/>
    <property type="project" value="TreeGrafter"/>
</dbReference>
<dbReference type="InterPro" id="IPR000719">
    <property type="entry name" value="Prot_kinase_dom"/>
</dbReference>
<dbReference type="PROSITE" id="PS00108">
    <property type="entry name" value="PROTEIN_KINASE_ST"/>
    <property type="match status" value="1"/>
</dbReference>
<evidence type="ECO:0000313" key="6">
    <source>
        <dbReference type="EMBL" id="CAD8120971.1"/>
    </source>
</evidence>
<feature type="binding site" evidence="3">
    <location>
        <position position="124"/>
    </location>
    <ligand>
        <name>ATP</name>
        <dbReference type="ChEBI" id="CHEBI:30616"/>
    </ligand>
</feature>
<evidence type="ECO:0000256" key="4">
    <source>
        <dbReference type="RuleBase" id="RU000304"/>
    </source>
</evidence>
<dbReference type="GO" id="GO:0005524">
    <property type="term" value="F:ATP binding"/>
    <property type="evidence" value="ECO:0007669"/>
    <property type="project" value="UniProtKB-UniRule"/>
</dbReference>
<proteinExistence type="inferred from homology"/>
<dbReference type="GO" id="GO:0004674">
    <property type="term" value="F:protein serine/threonine kinase activity"/>
    <property type="evidence" value="ECO:0007669"/>
    <property type="project" value="UniProtKB-KW"/>
</dbReference>
<dbReference type="PROSITE" id="PS00107">
    <property type="entry name" value="PROTEIN_KINASE_ATP"/>
    <property type="match status" value="1"/>
</dbReference>
<evidence type="ECO:0000259" key="5">
    <source>
        <dbReference type="PROSITE" id="PS50011"/>
    </source>
</evidence>
<dbReference type="SMART" id="SM00220">
    <property type="entry name" value="S_TKc"/>
    <property type="match status" value="1"/>
</dbReference>
<evidence type="ECO:0000256" key="2">
    <source>
        <dbReference type="ARBA" id="ARBA00022840"/>
    </source>
</evidence>
<keyword evidence="4" id="KW-0723">Serine/threonine-protein kinase</keyword>
<dbReference type="Pfam" id="PF00069">
    <property type="entry name" value="Pkinase"/>
    <property type="match status" value="1"/>
</dbReference>
<reference evidence="6" key="1">
    <citation type="submission" date="2021-01" db="EMBL/GenBank/DDBJ databases">
        <authorList>
            <consortium name="Genoscope - CEA"/>
            <person name="William W."/>
        </authorList>
    </citation>
    <scope>NUCLEOTIDE SEQUENCE</scope>
</reference>
<dbReference type="GO" id="GO:0044773">
    <property type="term" value="P:mitotic DNA damage checkpoint signaling"/>
    <property type="evidence" value="ECO:0007669"/>
    <property type="project" value="TreeGrafter"/>
</dbReference>
<dbReference type="OrthoDB" id="4062651at2759"/>
<dbReference type="EMBL" id="CAJJDN010000129">
    <property type="protein sequence ID" value="CAD8120971.1"/>
    <property type="molecule type" value="Genomic_DNA"/>
</dbReference>
<gene>
    <name evidence="6" type="ORF">PSON_ATCC_30995.1.T1290067</name>
</gene>
<sequence>MICKTKHYFFDHQYEVYIEEGYILIGKQKDSIKYKIAFQNKMLIFWIFQQGKFFGFKILLKEKWKQFDMNHENCLKLKNSLDGKIGYHKMDSLYKLLDTVGLGSYSEVLLIESYVDNKKYIAKKMAINSKNIVSFFNNELYALQNLKHKNIIEMKEFYVGFADSYIIMNYIEGESLAKYMRYNKKICVKEIINILKQILEALEYIHLNGFIHRDIKPENILFERDHKFLTIIDFGFATKIEKQEYNAGTPGYIAPEVFENVISTEKCDIFSLGCILYELQSKQQLLECMVRNCFKEILLKRFSWQT</sequence>
<evidence type="ECO:0000256" key="3">
    <source>
        <dbReference type="PROSITE-ProRule" id="PRU10141"/>
    </source>
</evidence>
<dbReference type="PROSITE" id="PS50011">
    <property type="entry name" value="PROTEIN_KINASE_DOM"/>
    <property type="match status" value="1"/>
</dbReference>
<comment type="similarity">
    <text evidence="4">Belongs to the protein kinase superfamily.</text>
</comment>
<keyword evidence="4" id="KW-0808">Transferase</keyword>
<evidence type="ECO:0000313" key="7">
    <source>
        <dbReference type="Proteomes" id="UP000692954"/>
    </source>
</evidence>
<accession>A0A8S1QYV0</accession>
<dbReference type="PANTHER" id="PTHR44167:SF18">
    <property type="entry name" value="PROTEIN KINASE DOMAIN-CONTAINING PROTEIN"/>
    <property type="match status" value="1"/>
</dbReference>
<name>A0A8S1QYV0_9CILI</name>
<keyword evidence="2 3" id="KW-0067">ATP-binding</keyword>
<keyword evidence="4" id="KW-0418">Kinase</keyword>
<feature type="domain" description="Protein kinase" evidence="5">
    <location>
        <begin position="94"/>
        <end position="306"/>
    </location>
</feature>
<organism evidence="6 7">
    <name type="scientific">Paramecium sonneborni</name>
    <dbReference type="NCBI Taxonomy" id="65129"/>
    <lineage>
        <taxon>Eukaryota</taxon>
        <taxon>Sar</taxon>
        <taxon>Alveolata</taxon>
        <taxon>Ciliophora</taxon>
        <taxon>Intramacronucleata</taxon>
        <taxon>Oligohymenophorea</taxon>
        <taxon>Peniculida</taxon>
        <taxon>Parameciidae</taxon>
        <taxon>Paramecium</taxon>
    </lineage>
</organism>
<evidence type="ECO:0000256" key="1">
    <source>
        <dbReference type="ARBA" id="ARBA00022741"/>
    </source>
</evidence>